<feature type="domain" description="Glycosyltransferase 2-like" evidence="1">
    <location>
        <begin position="216"/>
        <end position="337"/>
    </location>
</feature>
<dbReference type="Proteomes" id="UP000547528">
    <property type="component" value="Unassembled WGS sequence"/>
</dbReference>
<dbReference type="AlphaFoldDB" id="A0A7W5TVY9"/>
<reference evidence="2 3" key="1">
    <citation type="submission" date="2020-08" db="EMBL/GenBank/DDBJ databases">
        <title>Sequencing the genomes of 1000 actinobacteria strains.</title>
        <authorList>
            <person name="Klenk H.-P."/>
        </authorList>
    </citation>
    <scope>NUCLEOTIDE SEQUENCE [LARGE SCALE GENOMIC DNA]</scope>
    <source>
        <strain evidence="2 3">DSM 28238</strain>
    </source>
</reference>
<gene>
    <name evidence="2" type="ORF">FHX47_001228</name>
</gene>
<dbReference type="SUPFAM" id="SSF53448">
    <property type="entry name" value="Nucleotide-diphospho-sugar transferases"/>
    <property type="match status" value="1"/>
</dbReference>
<evidence type="ECO:0000259" key="1">
    <source>
        <dbReference type="Pfam" id="PF00535"/>
    </source>
</evidence>
<protein>
    <recommendedName>
        <fullName evidence="1">Glycosyltransferase 2-like domain-containing protein</fullName>
    </recommendedName>
</protein>
<evidence type="ECO:0000313" key="2">
    <source>
        <dbReference type="EMBL" id="MBB3667609.1"/>
    </source>
</evidence>
<dbReference type="EMBL" id="JACIBT010000002">
    <property type="protein sequence ID" value="MBB3667609.1"/>
    <property type="molecule type" value="Genomic_DNA"/>
</dbReference>
<organism evidence="2 3">
    <name type="scientific">Garicola koreensis</name>
    <dbReference type="NCBI Taxonomy" id="1262554"/>
    <lineage>
        <taxon>Bacteria</taxon>
        <taxon>Bacillati</taxon>
        <taxon>Actinomycetota</taxon>
        <taxon>Actinomycetes</taxon>
        <taxon>Micrococcales</taxon>
        <taxon>Micrococcaceae</taxon>
        <taxon>Garicola</taxon>
    </lineage>
</organism>
<dbReference type="GO" id="GO:0016758">
    <property type="term" value="F:hexosyltransferase activity"/>
    <property type="evidence" value="ECO:0007669"/>
    <property type="project" value="UniProtKB-ARBA"/>
</dbReference>
<proteinExistence type="predicted"/>
<evidence type="ECO:0000313" key="3">
    <source>
        <dbReference type="Proteomes" id="UP000547528"/>
    </source>
</evidence>
<dbReference type="CDD" id="cd00761">
    <property type="entry name" value="Glyco_tranf_GTA_type"/>
    <property type="match status" value="1"/>
</dbReference>
<dbReference type="Gene3D" id="3.90.550.10">
    <property type="entry name" value="Spore Coat Polysaccharide Biosynthesis Protein SpsA, Chain A"/>
    <property type="match status" value="1"/>
</dbReference>
<dbReference type="Pfam" id="PF00535">
    <property type="entry name" value="Glycos_transf_2"/>
    <property type="match status" value="1"/>
</dbReference>
<dbReference type="InterPro" id="IPR029044">
    <property type="entry name" value="Nucleotide-diphossugar_trans"/>
</dbReference>
<keyword evidence="3" id="KW-1185">Reference proteome</keyword>
<dbReference type="InterPro" id="IPR001173">
    <property type="entry name" value="Glyco_trans_2-like"/>
</dbReference>
<accession>A0A7W5TVY9</accession>
<dbReference type="PANTHER" id="PTHR22916">
    <property type="entry name" value="GLYCOSYLTRANSFERASE"/>
    <property type="match status" value="1"/>
</dbReference>
<name>A0A7W5TVY9_9MICC</name>
<dbReference type="PANTHER" id="PTHR22916:SF3">
    <property type="entry name" value="UDP-GLCNAC:BETAGAL BETA-1,3-N-ACETYLGLUCOSAMINYLTRANSFERASE-LIKE PROTEIN 1"/>
    <property type="match status" value="1"/>
</dbReference>
<dbReference type="RefSeq" id="WP_183358021.1">
    <property type="nucleotide sequence ID" value="NZ_BAABKR010000001.1"/>
</dbReference>
<sequence>MADWQAIFRTRLLQLYSKDAGLVGAEVERTALRSESVHMRELLAYEASHGTLTFDELHTKILQGTLSVYSIDPTALARLAEAVALQDVRTGDTLFATRALELVLDNATGSGRRFGKLLAELYFEQRLFTELDDLLVQRPDTGSHFYSYIAADARNPFIRNDLDGRAHATWLDRFNRQFVLNDLTPIRLRRGDDVPFNRLTTAPTIGPQPQGPLVTVIMTSFKPERTDLIQSARSILEQSWRNLELLVVDDASPAEYSPVLDEIEGLDARARVIRLDVNGGTYAARNVGITHAAGEFITGQDADDWSHPQRIQTQVTHLMRNPHQPGNQVYTVNMTEDLVRIRRGYSPFIPSAPTLMARTTIMRELGGYIPARKASDNELRDRISAYSGSTVYQISEPLIFMRILPNSLSRSDFRPGWQHPARRAFWSSYRSWHSTATPSDLRRAAHTQDPIYIPPRFTSPPEKTEELDVVFTADWCDYGHTQAMALEEIRELIRAGYRVGVLHLESPIHISQYARTYAQPIQRMISSGEVSHLIWDETFYTVKLMLVRTPELLQFMPHGRVGFTVEQLAVVADKPAWVAHDFLVHYIPADCSRHAEEFFGRRPVWVPDSTAVRRQLGDLVDAAELAGCDYVTAFDPSAWSTRRRGPRNTKPVMGRWAGETAALWPDARGAIEQIWPTDGRADVRFYGDQDMLLRVIGQKRLPSAWLSFKQNEISRRTYYRSLDFFVHYPQQRAAAVVEHSVLEALAAGCIAVLPTWMRPIYGEAALYAAPEEVWNTIEQYTQDADKYLKQSRRGVEFASTWHSDGYRELMDSLMATGRPTTQERTPR</sequence>
<comment type="caution">
    <text evidence="2">The sequence shown here is derived from an EMBL/GenBank/DDBJ whole genome shotgun (WGS) entry which is preliminary data.</text>
</comment>